<accession>A0A5D2HBQ7</accession>
<evidence type="ECO:0000256" key="1">
    <source>
        <dbReference type="SAM" id="Coils"/>
    </source>
</evidence>
<dbReference type="Proteomes" id="UP000323506">
    <property type="component" value="Chromosome A02"/>
</dbReference>
<dbReference type="AlphaFoldDB" id="A0A5D2HBQ7"/>
<name>A0A5D2HBQ7_GOSDA</name>
<dbReference type="PANTHER" id="PTHR34452">
    <property type="entry name" value="MYOSIN HEAVY CHAIN-RELATED PROTEIN"/>
    <property type="match status" value="1"/>
</dbReference>
<evidence type="ECO:0000313" key="3">
    <source>
        <dbReference type="EMBL" id="TYH27727.1"/>
    </source>
</evidence>
<protein>
    <submittedName>
        <fullName evidence="3">Uncharacterized protein</fullName>
    </submittedName>
</protein>
<sequence>MVPCVSEPGHMPHEPDSLGATNAMKGKIFELLRKLDKSKAERESLVKKIEQMECYYEALVQELEENQKQMLEELQSLRSEHSTCLYRVQSTKSEMESMLQDMNEEILRFSEEKKNLESLSKELERRAIIEEAALKRARLNYSIAVGQ</sequence>
<keyword evidence="1" id="KW-0175">Coiled coil</keyword>
<gene>
    <name evidence="3" type="ORF">ES288_A02G090800v1</name>
</gene>
<feature type="region of interest" description="Disordered" evidence="2">
    <location>
        <begin position="1"/>
        <end position="20"/>
    </location>
</feature>
<dbReference type="EMBL" id="CM017689">
    <property type="protein sequence ID" value="TYH27727.1"/>
    <property type="molecule type" value="Genomic_DNA"/>
</dbReference>
<evidence type="ECO:0000256" key="2">
    <source>
        <dbReference type="SAM" id="MobiDB-lite"/>
    </source>
</evidence>
<organism evidence="3 4">
    <name type="scientific">Gossypium darwinii</name>
    <name type="common">Darwin's cotton</name>
    <name type="synonym">Gossypium barbadense var. darwinii</name>
    <dbReference type="NCBI Taxonomy" id="34276"/>
    <lineage>
        <taxon>Eukaryota</taxon>
        <taxon>Viridiplantae</taxon>
        <taxon>Streptophyta</taxon>
        <taxon>Embryophyta</taxon>
        <taxon>Tracheophyta</taxon>
        <taxon>Spermatophyta</taxon>
        <taxon>Magnoliopsida</taxon>
        <taxon>eudicotyledons</taxon>
        <taxon>Gunneridae</taxon>
        <taxon>Pentapetalae</taxon>
        <taxon>rosids</taxon>
        <taxon>malvids</taxon>
        <taxon>Malvales</taxon>
        <taxon>Malvaceae</taxon>
        <taxon>Malvoideae</taxon>
        <taxon>Gossypium</taxon>
    </lineage>
</organism>
<reference evidence="3 4" key="1">
    <citation type="submission" date="2019-06" db="EMBL/GenBank/DDBJ databases">
        <title>WGS assembly of Gossypium darwinii.</title>
        <authorList>
            <person name="Chen Z.J."/>
            <person name="Sreedasyam A."/>
            <person name="Ando A."/>
            <person name="Song Q."/>
            <person name="De L."/>
            <person name="Hulse-Kemp A."/>
            <person name="Ding M."/>
            <person name="Ye W."/>
            <person name="Kirkbride R."/>
            <person name="Jenkins J."/>
            <person name="Plott C."/>
            <person name="Lovell J."/>
            <person name="Lin Y.-M."/>
            <person name="Vaughn R."/>
            <person name="Liu B."/>
            <person name="Li W."/>
            <person name="Simpson S."/>
            <person name="Scheffler B."/>
            <person name="Saski C."/>
            <person name="Grover C."/>
            <person name="Hu G."/>
            <person name="Conover J."/>
            <person name="Carlson J."/>
            <person name="Shu S."/>
            <person name="Boston L."/>
            <person name="Williams M."/>
            <person name="Peterson D."/>
            <person name="Mcgee K."/>
            <person name="Jones D."/>
            <person name="Wendel J."/>
            <person name="Stelly D."/>
            <person name="Grimwood J."/>
            <person name="Schmutz J."/>
        </authorList>
    </citation>
    <scope>NUCLEOTIDE SEQUENCE [LARGE SCALE GENOMIC DNA]</scope>
    <source>
        <strain evidence="3">1808015.09</strain>
    </source>
</reference>
<evidence type="ECO:0000313" key="4">
    <source>
        <dbReference type="Proteomes" id="UP000323506"/>
    </source>
</evidence>
<dbReference type="PANTHER" id="PTHR34452:SF1">
    <property type="entry name" value="SPORULATION-SPECIFIC PROTEIN"/>
    <property type="match status" value="1"/>
</dbReference>
<proteinExistence type="predicted"/>
<feature type="coiled-coil region" evidence="1">
    <location>
        <begin position="35"/>
        <end position="140"/>
    </location>
</feature>
<keyword evidence="4" id="KW-1185">Reference proteome</keyword>